<dbReference type="Proteomes" id="UP000078576">
    <property type="component" value="Unassembled WGS sequence"/>
</dbReference>
<name>A0A194UYU0_CYTMA</name>
<dbReference type="AlphaFoldDB" id="A0A194UYU0"/>
<sequence length="104" mass="11787">MARPTDSASNVNRRASSAMLSLQDPPMFSANHFGYPKPLSASVIRVQLLDNFLKLEAKKMPPTRYITEPRVLITTEIMLEMLETNAEAMVTMDDMMPQTPRKMQ</sequence>
<accession>A0A194UYU0</accession>
<gene>
    <name evidence="1" type="ORF">VP1G_04172</name>
</gene>
<evidence type="ECO:0000313" key="1">
    <source>
        <dbReference type="EMBL" id="KUI56867.1"/>
    </source>
</evidence>
<dbReference type="EMBL" id="KN714693">
    <property type="protein sequence ID" value="KUI56867.1"/>
    <property type="molecule type" value="Genomic_DNA"/>
</dbReference>
<organism evidence="1 2">
    <name type="scientific">Cytospora mali</name>
    <name type="common">Apple Valsa canker fungus</name>
    <name type="synonym">Valsa mali</name>
    <dbReference type="NCBI Taxonomy" id="578113"/>
    <lineage>
        <taxon>Eukaryota</taxon>
        <taxon>Fungi</taxon>
        <taxon>Dikarya</taxon>
        <taxon>Ascomycota</taxon>
        <taxon>Pezizomycotina</taxon>
        <taxon>Sordariomycetes</taxon>
        <taxon>Sordariomycetidae</taxon>
        <taxon>Diaporthales</taxon>
        <taxon>Cytosporaceae</taxon>
        <taxon>Cytospora</taxon>
    </lineage>
</organism>
<keyword evidence="2" id="KW-1185">Reference proteome</keyword>
<protein>
    <submittedName>
        <fullName evidence="1">Uncharacterized protein</fullName>
    </submittedName>
</protein>
<reference evidence="2" key="1">
    <citation type="submission" date="2014-12" db="EMBL/GenBank/DDBJ databases">
        <title>Genome Sequence of Valsa Canker Pathogens Uncovers a Specific Adaption of Colonization on Woody Bark.</title>
        <authorList>
            <person name="Yin Z."/>
            <person name="Liu H."/>
            <person name="Gao X."/>
            <person name="Li Z."/>
            <person name="Song N."/>
            <person name="Ke X."/>
            <person name="Dai Q."/>
            <person name="Wu Y."/>
            <person name="Sun Y."/>
            <person name="Xu J.-R."/>
            <person name="Kang Z.K."/>
            <person name="Wang L."/>
            <person name="Huang L."/>
        </authorList>
    </citation>
    <scope>NUCLEOTIDE SEQUENCE [LARGE SCALE GENOMIC DNA]</scope>
    <source>
        <strain evidence="2">SXYL134</strain>
    </source>
</reference>
<proteinExistence type="predicted"/>
<evidence type="ECO:0000313" key="2">
    <source>
        <dbReference type="Proteomes" id="UP000078576"/>
    </source>
</evidence>